<evidence type="ECO:0000256" key="6">
    <source>
        <dbReference type="ARBA" id="ARBA00053369"/>
    </source>
</evidence>
<dbReference type="EC" id="3.6.1.-" evidence="9"/>
<comment type="subcellular location">
    <subcellularLocation>
        <location evidence="1 9">Cytoplasm</location>
    </subcellularLocation>
</comment>
<dbReference type="NCBIfam" id="TIGR00172">
    <property type="entry name" value="maf"/>
    <property type="match status" value="1"/>
</dbReference>
<dbReference type="HOGENOM" id="CLU_040416_1_0_6"/>
<dbReference type="SMR" id="A0A0K0GPX2"/>
<evidence type="ECO:0000256" key="3">
    <source>
        <dbReference type="ARBA" id="ARBA00022801"/>
    </source>
</evidence>
<dbReference type="SUPFAM" id="SSF52972">
    <property type="entry name" value="ITPase-like"/>
    <property type="match status" value="1"/>
</dbReference>
<evidence type="ECO:0000256" key="5">
    <source>
        <dbReference type="ARBA" id="ARBA00050213"/>
    </source>
</evidence>
<evidence type="ECO:0000256" key="1">
    <source>
        <dbReference type="ARBA" id="ARBA00004496"/>
    </source>
</evidence>
<keyword evidence="2 9" id="KW-0963">Cytoplasm</keyword>
<evidence type="ECO:0000256" key="4">
    <source>
        <dbReference type="ARBA" id="ARBA00023080"/>
    </source>
</evidence>
<evidence type="ECO:0000256" key="9">
    <source>
        <dbReference type="HAMAP-Rule" id="MF_00528"/>
    </source>
</evidence>
<dbReference type="PIRSF" id="PIRSF006305">
    <property type="entry name" value="Maf"/>
    <property type="match status" value="1"/>
</dbReference>
<dbReference type="HAMAP" id="MF_00528">
    <property type="entry name" value="Maf"/>
    <property type="match status" value="1"/>
</dbReference>
<dbReference type="EMBL" id="CP000967">
    <property type="protein sequence ID" value="ACD60963.1"/>
    <property type="molecule type" value="Genomic_DNA"/>
</dbReference>
<dbReference type="GO" id="GO:0009117">
    <property type="term" value="P:nucleotide metabolic process"/>
    <property type="evidence" value="ECO:0007669"/>
    <property type="project" value="UniProtKB-KW"/>
</dbReference>
<dbReference type="GO" id="GO:0005737">
    <property type="term" value="C:cytoplasm"/>
    <property type="evidence" value="ECO:0007669"/>
    <property type="project" value="UniProtKB-SubCell"/>
</dbReference>
<dbReference type="PANTHER" id="PTHR43213:SF10">
    <property type="entry name" value="7-METHYL-GTP PYROPHOSPHATASE"/>
    <property type="match status" value="1"/>
</dbReference>
<feature type="site" description="Important for substrate specificity" evidence="9">
    <location>
        <position position="13"/>
    </location>
</feature>
<feature type="site" description="Important for substrate specificity" evidence="9">
    <location>
        <position position="71"/>
    </location>
</feature>
<dbReference type="CDD" id="cd00555">
    <property type="entry name" value="Maf"/>
    <property type="match status" value="1"/>
</dbReference>
<feature type="site" description="Important for substrate specificity" evidence="9">
    <location>
        <position position="153"/>
    </location>
</feature>
<comment type="function">
    <text evidence="6 9">Nucleoside triphosphate pyrophosphatase that hydrolyzes 7-methyl-GTP (m(7)GTP). May have a dual role in cell division arrest and in preventing the incorporation of modified nucleotides into cellular nucleic acids.</text>
</comment>
<gene>
    <name evidence="10" type="primary">maf</name>
    <name evidence="10" type="ordered locus">PXO_02703</name>
</gene>
<evidence type="ECO:0000256" key="7">
    <source>
        <dbReference type="ARBA" id="ARBA00060749"/>
    </source>
</evidence>
<protein>
    <recommendedName>
        <fullName evidence="8 9">7-methyl-GTP pyrophosphatase</fullName>
        <shortName evidence="9">m(7)GTP pyrophosphatase</shortName>
        <ecNumber evidence="9">3.6.1.-</ecNumber>
    </recommendedName>
</protein>
<dbReference type="PANTHER" id="PTHR43213">
    <property type="entry name" value="BIFUNCTIONAL DTTP/UTP PYROPHOSPHATASE/METHYLTRANSFERASE PROTEIN-RELATED"/>
    <property type="match status" value="1"/>
</dbReference>
<reference evidence="10 11" key="1">
    <citation type="journal article" date="2008" name="BMC Genomics">
        <title>Genome sequence and rapid evolution of the rice pathogen Xanthomonas oryzae pv. oryzae PXO99A.</title>
        <authorList>
            <person name="Salzberg S.L."/>
            <person name="Sommer D.D."/>
            <person name="Schatz M.C."/>
            <person name="Phillippy A.M."/>
            <person name="Rabinowicz P.D."/>
            <person name="Tsuge S."/>
            <person name="Furutani A."/>
            <person name="Ochiai H."/>
            <person name="Delcher A.L."/>
            <person name="Kelley D."/>
            <person name="Madupu R."/>
            <person name="Puiu D."/>
            <person name="Radune D."/>
            <person name="Shumway M."/>
            <person name="Trapnell C."/>
            <person name="Aparna G."/>
            <person name="Jha G."/>
            <person name="Pandey A."/>
            <person name="Patil P.B."/>
            <person name="Ishihara H."/>
            <person name="Meyer D.F."/>
            <person name="Szurek B."/>
            <person name="Verdier V."/>
            <person name="Koebnik R."/>
            <person name="Dow J.M."/>
            <person name="Ryan R.P."/>
            <person name="Hirata H."/>
            <person name="Tsuyumu S."/>
            <person name="Won Lee S."/>
            <person name="Seo Y.S."/>
            <person name="Sriariyanum M."/>
            <person name="Ronald P.C."/>
            <person name="Sonti R.V."/>
            <person name="Van Sluys M.A."/>
            <person name="Leach J.E."/>
            <person name="White F.F."/>
            <person name="Bogdanove A.J."/>
        </authorList>
    </citation>
    <scope>NUCLEOTIDE SEQUENCE [LARGE SCALE GENOMIC DNA]</scope>
    <source>
        <strain evidence="10 11">PXO99A</strain>
    </source>
</reference>
<evidence type="ECO:0000313" key="11">
    <source>
        <dbReference type="Proteomes" id="UP000001740"/>
    </source>
</evidence>
<feature type="active site" description="Proton acceptor" evidence="9">
    <location>
        <position position="70"/>
    </location>
</feature>
<comment type="similarity">
    <text evidence="7 9">Belongs to the Maf family. YceF subfamily.</text>
</comment>
<dbReference type="RefSeq" id="WP_011257750.1">
    <property type="nucleotide sequence ID" value="NC_010717.2"/>
</dbReference>
<accession>A0A0K0GPX2</accession>
<name>A0A0K0GPX2_XANOP</name>
<sequence length="191" mass="20417">MMPRLILASTSAYRRQLLSRLQLEFDTGRPEVDEQPQSGEAPSALASRLAAEKAAAVAVRLPGAWVIGSDQVADLDGQALGKPGTRAQAQAQLTAMSGRTVRFHTAVSLIGPERELHALDLTEVQLRALTPAEIERYLDAEPALDCAGSFKCEGLGISLFDAIRSQDPTALVGLPLIALARLLREAGFHLP</sequence>
<dbReference type="AlphaFoldDB" id="A0A0K0GPX2"/>
<dbReference type="Pfam" id="PF02545">
    <property type="entry name" value="Maf"/>
    <property type="match status" value="1"/>
</dbReference>
<dbReference type="GO" id="GO:0047429">
    <property type="term" value="F:nucleoside triphosphate diphosphatase activity"/>
    <property type="evidence" value="ECO:0007669"/>
    <property type="project" value="InterPro"/>
</dbReference>
<comment type="caution">
    <text evidence="9">Lacks conserved residue(s) required for the propagation of feature annotation.</text>
</comment>
<proteinExistence type="inferred from homology"/>
<dbReference type="InterPro" id="IPR003697">
    <property type="entry name" value="Maf-like"/>
</dbReference>
<organism evidence="10 11">
    <name type="scientific">Xanthomonas oryzae pv. oryzae (strain PXO99A)</name>
    <dbReference type="NCBI Taxonomy" id="360094"/>
    <lineage>
        <taxon>Bacteria</taxon>
        <taxon>Pseudomonadati</taxon>
        <taxon>Pseudomonadota</taxon>
        <taxon>Gammaproteobacteria</taxon>
        <taxon>Lysobacterales</taxon>
        <taxon>Lysobacteraceae</taxon>
        <taxon>Xanthomonas</taxon>
    </lineage>
</organism>
<keyword evidence="3 9" id="KW-0378">Hydrolase</keyword>
<dbReference type="eggNOG" id="COG0424">
    <property type="taxonomic scope" value="Bacteria"/>
</dbReference>
<dbReference type="PATRIC" id="fig|291331.8.peg.978"/>
<comment type="cofactor">
    <cofactor evidence="9">
        <name>a divalent metal cation</name>
        <dbReference type="ChEBI" id="CHEBI:60240"/>
    </cofactor>
</comment>
<comment type="catalytic activity">
    <reaction evidence="5 9">
        <text>N(7)-methyl-GTP + H2O = N(7)-methyl-GMP + diphosphate + H(+)</text>
        <dbReference type="Rhea" id="RHEA:58744"/>
        <dbReference type="ChEBI" id="CHEBI:15377"/>
        <dbReference type="ChEBI" id="CHEBI:15378"/>
        <dbReference type="ChEBI" id="CHEBI:33019"/>
        <dbReference type="ChEBI" id="CHEBI:58285"/>
        <dbReference type="ChEBI" id="CHEBI:87133"/>
    </reaction>
</comment>
<evidence type="ECO:0000256" key="2">
    <source>
        <dbReference type="ARBA" id="ARBA00022490"/>
    </source>
</evidence>
<evidence type="ECO:0000256" key="8">
    <source>
        <dbReference type="ARBA" id="ARBA00068163"/>
    </source>
</evidence>
<evidence type="ECO:0000313" key="10">
    <source>
        <dbReference type="EMBL" id="ACD60963.1"/>
    </source>
</evidence>
<dbReference type="Proteomes" id="UP000001740">
    <property type="component" value="Chromosome"/>
</dbReference>
<keyword evidence="4 9" id="KW-0546">Nucleotide metabolism</keyword>
<dbReference type="KEGG" id="xop:PXO_02703"/>
<dbReference type="FunFam" id="3.90.950.10:FF:000005">
    <property type="entry name" value="7-methyl-GTP pyrophosphatase"/>
    <property type="match status" value="1"/>
</dbReference>
<dbReference type="InterPro" id="IPR029001">
    <property type="entry name" value="ITPase-like_fam"/>
</dbReference>
<dbReference type="Gene3D" id="3.90.950.10">
    <property type="match status" value="1"/>
</dbReference>